<gene>
    <name evidence="1" type="ORF">BDD41_2452</name>
</gene>
<accession>A0A3D9XJE8</accession>
<name>A0A3D9XJE8_PARVE</name>
<sequence length="97" mass="10721">MTRQDMIFQPGAVLHEAVIGGLRANGTNFSAWCRENGVIETVARQATFGQSRGENGQDILARLIEAAGPDFVRQVYERRLLDHADQIRAAQRKRGAA</sequence>
<organism evidence="1 2">
    <name type="scientific">Paracoccus versutus</name>
    <name type="common">Thiobacillus versutus</name>
    <dbReference type="NCBI Taxonomy" id="34007"/>
    <lineage>
        <taxon>Bacteria</taxon>
        <taxon>Pseudomonadati</taxon>
        <taxon>Pseudomonadota</taxon>
        <taxon>Alphaproteobacteria</taxon>
        <taxon>Rhodobacterales</taxon>
        <taxon>Paracoccaceae</taxon>
        <taxon>Paracoccus</taxon>
    </lineage>
</organism>
<protein>
    <submittedName>
        <fullName evidence="1">Uncharacterized protein</fullName>
    </submittedName>
</protein>
<proteinExistence type="predicted"/>
<reference evidence="1 2" key="1">
    <citation type="submission" date="2018-08" db="EMBL/GenBank/DDBJ databases">
        <title>Genomic Encyclopedia of Archaeal and Bacterial Type Strains, Phase II (KMG-II): from individual species to whole genera.</title>
        <authorList>
            <person name="Goeker M."/>
        </authorList>
    </citation>
    <scope>NUCLEOTIDE SEQUENCE [LARGE SCALE GENOMIC DNA]</scope>
    <source>
        <strain evidence="1 2">DSM 17099</strain>
    </source>
</reference>
<dbReference type="AlphaFoldDB" id="A0A3D9XJE8"/>
<dbReference type="EMBL" id="QTUJ01000002">
    <property type="protein sequence ID" value="REF69738.1"/>
    <property type="molecule type" value="Genomic_DNA"/>
</dbReference>
<comment type="caution">
    <text evidence="1">The sequence shown here is derived from an EMBL/GenBank/DDBJ whole genome shotgun (WGS) entry which is preliminary data.</text>
</comment>
<dbReference type="Proteomes" id="UP000256941">
    <property type="component" value="Unassembled WGS sequence"/>
</dbReference>
<evidence type="ECO:0000313" key="2">
    <source>
        <dbReference type="Proteomes" id="UP000256941"/>
    </source>
</evidence>
<evidence type="ECO:0000313" key="1">
    <source>
        <dbReference type="EMBL" id="REF69738.1"/>
    </source>
</evidence>